<protein>
    <submittedName>
        <fullName evidence="1">Uncharacterized protein</fullName>
    </submittedName>
</protein>
<dbReference type="KEGG" id="hsc:HVS_01275"/>
<name>A0A2K9EEB2_9FIRM</name>
<reference evidence="1 2" key="1">
    <citation type="submission" date="2017-12" db="EMBL/GenBank/DDBJ databases">
        <title>Complete genome sequence of Herbivorax saccincola GGR1, a novel Cellulosome-producing hydrolytic bacterium in a thermophilic biogas plant, established by Illumina and Nanopore MinION sequencing.</title>
        <authorList>
            <person name="Pechtl A."/>
            <person name="Ruckert C."/>
            <person name="Koeck D.E."/>
            <person name="Maus I."/>
            <person name="Winkler A."/>
            <person name="Kalinowski J."/>
            <person name="Puhler A."/>
            <person name="Schwarz W.W."/>
            <person name="Zverlov V.V."/>
            <person name="Schluter A."/>
            <person name="Liebl W."/>
        </authorList>
    </citation>
    <scope>NUCLEOTIDE SEQUENCE [LARGE SCALE GENOMIC DNA]</scope>
    <source>
        <strain evidence="2">SR1</strain>
    </source>
</reference>
<accession>A0A2K9EEB2</accession>
<proteinExistence type="predicted"/>
<keyword evidence="2" id="KW-1185">Reference proteome</keyword>
<dbReference type="AlphaFoldDB" id="A0A2K9EEB2"/>
<gene>
    <name evidence="1" type="ORF">HVS_01275</name>
</gene>
<dbReference type="EMBL" id="CP025197">
    <property type="protein sequence ID" value="AUG56223.1"/>
    <property type="molecule type" value="Genomic_DNA"/>
</dbReference>
<evidence type="ECO:0000313" key="1">
    <source>
        <dbReference type="EMBL" id="AUG56223.1"/>
    </source>
</evidence>
<dbReference type="RefSeq" id="WP_159063338.1">
    <property type="nucleotide sequence ID" value="NZ_CP025197.1"/>
</dbReference>
<sequence>MRNLIKDMDLKTKTKDINKTKVKEPRQEVFSCLNFFGGKMTNIAQVFPGDIILCRSNLSQQLQSIVKHDK</sequence>
<dbReference type="Proteomes" id="UP000233534">
    <property type="component" value="Chromosome"/>
</dbReference>
<evidence type="ECO:0000313" key="2">
    <source>
        <dbReference type="Proteomes" id="UP000233534"/>
    </source>
</evidence>
<organism evidence="1 2">
    <name type="scientific">Acetivibrio saccincola</name>
    <dbReference type="NCBI Taxonomy" id="1677857"/>
    <lineage>
        <taxon>Bacteria</taxon>
        <taxon>Bacillati</taxon>
        <taxon>Bacillota</taxon>
        <taxon>Clostridia</taxon>
        <taxon>Eubacteriales</taxon>
        <taxon>Oscillospiraceae</taxon>
        <taxon>Acetivibrio</taxon>
    </lineage>
</organism>